<dbReference type="Gene3D" id="1.10.10.10">
    <property type="entry name" value="Winged helix-like DNA-binding domain superfamily/Winged helix DNA-binding domain"/>
    <property type="match status" value="1"/>
</dbReference>
<dbReference type="EMBL" id="JACHVZ010000023">
    <property type="protein sequence ID" value="MBB2931975.1"/>
    <property type="molecule type" value="Genomic_DNA"/>
</dbReference>
<dbReference type="SMART" id="SM00345">
    <property type="entry name" value="HTH_GNTR"/>
    <property type="match status" value="1"/>
</dbReference>
<name>A0ABR6FX15_9BURK</name>
<feature type="domain" description="HTH gntR-type" evidence="4">
    <location>
        <begin position="10"/>
        <end position="76"/>
    </location>
</feature>
<protein>
    <submittedName>
        <fullName evidence="5">GntR family transcriptional regulator</fullName>
    </submittedName>
</protein>
<dbReference type="PRINTS" id="PR00035">
    <property type="entry name" value="HTHGNTR"/>
</dbReference>
<evidence type="ECO:0000256" key="2">
    <source>
        <dbReference type="ARBA" id="ARBA00023125"/>
    </source>
</evidence>
<dbReference type="SUPFAM" id="SSF64288">
    <property type="entry name" value="Chorismate lyase-like"/>
    <property type="match status" value="1"/>
</dbReference>
<evidence type="ECO:0000259" key="4">
    <source>
        <dbReference type="PROSITE" id="PS50949"/>
    </source>
</evidence>
<dbReference type="InterPro" id="IPR036390">
    <property type="entry name" value="WH_DNA-bd_sf"/>
</dbReference>
<evidence type="ECO:0000313" key="6">
    <source>
        <dbReference type="Proteomes" id="UP000533533"/>
    </source>
</evidence>
<dbReference type="RefSeq" id="WP_110387496.1">
    <property type="nucleotide sequence ID" value="NZ_JACHVZ010000023.1"/>
</dbReference>
<dbReference type="PROSITE" id="PS50949">
    <property type="entry name" value="HTH_GNTR"/>
    <property type="match status" value="1"/>
</dbReference>
<dbReference type="InterPro" id="IPR036388">
    <property type="entry name" value="WH-like_DNA-bd_sf"/>
</dbReference>
<dbReference type="Gene3D" id="3.40.1410.10">
    <property type="entry name" value="Chorismate lyase-like"/>
    <property type="match status" value="1"/>
</dbReference>
<comment type="caution">
    <text evidence="5">The sequence shown here is derived from an EMBL/GenBank/DDBJ whole genome shotgun (WGS) entry which is preliminary data.</text>
</comment>
<keyword evidence="6" id="KW-1185">Reference proteome</keyword>
<dbReference type="InterPro" id="IPR028978">
    <property type="entry name" value="Chorismate_lyase_/UTRA_dom_sf"/>
</dbReference>
<dbReference type="InterPro" id="IPR011663">
    <property type="entry name" value="UTRA"/>
</dbReference>
<evidence type="ECO:0000256" key="1">
    <source>
        <dbReference type="ARBA" id="ARBA00023015"/>
    </source>
</evidence>
<dbReference type="PANTHER" id="PTHR44846:SF1">
    <property type="entry name" value="MANNOSYL-D-GLYCERATE TRANSPORT_METABOLISM SYSTEM REPRESSOR MNGR-RELATED"/>
    <property type="match status" value="1"/>
</dbReference>
<dbReference type="Pfam" id="PF07702">
    <property type="entry name" value="UTRA"/>
    <property type="match status" value="1"/>
</dbReference>
<dbReference type="InterPro" id="IPR000524">
    <property type="entry name" value="Tscrpt_reg_HTH_GntR"/>
</dbReference>
<evidence type="ECO:0000256" key="3">
    <source>
        <dbReference type="ARBA" id="ARBA00023163"/>
    </source>
</evidence>
<accession>A0ABR6FX15</accession>
<keyword evidence="1" id="KW-0805">Transcription regulation</keyword>
<dbReference type="Pfam" id="PF00392">
    <property type="entry name" value="GntR"/>
    <property type="match status" value="1"/>
</dbReference>
<dbReference type="PANTHER" id="PTHR44846">
    <property type="entry name" value="MANNOSYL-D-GLYCERATE TRANSPORT/METABOLISM SYSTEM REPRESSOR MNGR-RELATED"/>
    <property type="match status" value="1"/>
</dbReference>
<dbReference type="SMART" id="SM00866">
    <property type="entry name" value="UTRA"/>
    <property type="match status" value="1"/>
</dbReference>
<organism evidence="5 6">
    <name type="scientific">Paraburkholderia silvatlantica</name>
    <dbReference type="NCBI Taxonomy" id="321895"/>
    <lineage>
        <taxon>Bacteria</taxon>
        <taxon>Pseudomonadati</taxon>
        <taxon>Pseudomonadota</taxon>
        <taxon>Betaproteobacteria</taxon>
        <taxon>Burkholderiales</taxon>
        <taxon>Burkholderiaceae</taxon>
        <taxon>Paraburkholderia</taxon>
    </lineage>
</organism>
<dbReference type="SUPFAM" id="SSF46785">
    <property type="entry name" value="Winged helix' DNA-binding domain"/>
    <property type="match status" value="1"/>
</dbReference>
<dbReference type="InterPro" id="IPR050679">
    <property type="entry name" value="Bact_HTH_transcr_reg"/>
</dbReference>
<keyword evidence="2" id="KW-0238">DNA-binding</keyword>
<sequence>MDIIQRKRGTALHHQIFLVLKERLAAHRYDQGLPTEEALTLEFSVSRATVRSALADLETAGLIRRVHGKGSFPVTQGSVHVPLSATTYLERLKQTSTETRIHMLEFSFGIAPNHVQQNLLTGPDELTLHVIRTRNKGRVPVMLLDAYVPERFSEGLTKHDLQETPLYQVLVSRGLTFGHVVQEISACIADPARAKALKVDVGIALMQLNRTIFNEQRVPIQYLEMFLVPERTKVFQQLPVNDDHGFEGGTLVHM</sequence>
<gene>
    <name evidence="5" type="ORF">FHX59_006449</name>
</gene>
<evidence type="ECO:0000313" key="5">
    <source>
        <dbReference type="EMBL" id="MBB2931975.1"/>
    </source>
</evidence>
<dbReference type="Proteomes" id="UP000533533">
    <property type="component" value="Unassembled WGS sequence"/>
</dbReference>
<dbReference type="CDD" id="cd07377">
    <property type="entry name" value="WHTH_GntR"/>
    <property type="match status" value="1"/>
</dbReference>
<reference evidence="5 6" key="1">
    <citation type="submission" date="2020-08" db="EMBL/GenBank/DDBJ databases">
        <title>Genomic Encyclopedia of Type Strains, Phase IV (KMG-V): Genome sequencing to study the core and pangenomes of soil and plant-associated prokaryotes.</title>
        <authorList>
            <person name="Whitman W."/>
        </authorList>
    </citation>
    <scope>NUCLEOTIDE SEQUENCE [LARGE SCALE GENOMIC DNA]</scope>
    <source>
        <strain evidence="5 6">SRMrh-85</strain>
    </source>
</reference>
<keyword evidence="3" id="KW-0804">Transcription</keyword>
<proteinExistence type="predicted"/>